<proteinExistence type="predicted"/>
<evidence type="ECO:0000256" key="1">
    <source>
        <dbReference type="SAM" id="MobiDB-lite"/>
    </source>
</evidence>
<evidence type="ECO:0000313" key="3">
    <source>
        <dbReference type="Proteomes" id="UP001433268"/>
    </source>
</evidence>
<dbReference type="Proteomes" id="UP001433268">
    <property type="component" value="Unassembled WGS sequence"/>
</dbReference>
<organism evidence="2 3">
    <name type="scientific">Apiospora hydei</name>
    <dbReference type="NCBI Taxonomy" id="1337664"/>
    <lineage>
        <taxon>Eukaryota</taxon>
        <taxon>Fungi</taxon>
        <taxon>Dikarya</taxon>
        <taxon>Ascomycota</taxon>
        <taxon>Pezizomycotina</taxon>
        <taxon>Sordariomycetes</taxon>
        <taxon>Xylariomycetidae</taxon>
        <taxon>Amphisphaeriales</taxon>
        <taxon>Apiosporaceae</taxon>
        <taxon>Apiospora</taxon>
    </lineage>
</organism>
<name>A0ABR1VB57_9PEZI</name>
<gene>
    <name evidence="2" type="ORF">PG997_014011</name>
</gene>
<accession>A0ABR1VB57</accession>
<reference evidence="2 3" key="1">
    <citation type="submission" date="2023-01" db="EMBL/GenBank/DDBJ databases">
        <title>Analysis of 21 Apiospora genomes using comparative genomics revels a genus with tremendous synthesis potential of carbohydrate active enzymes and secondary metabolites.</title>
        <authorList>
            <person name="Sorensen T."/>
        </authorList>
    </citation>
    <scope>NUCLEOTIDE SEQUENCE [LARGE SCALE GENOMIC DNA]</scope>
    <source>
        <strain evidence="2 3">CBS 114990</strain>
    </source>
</reference>
<dbReference type="GeneID" id="92051385"/>
<comment type="caution">
    <text evidence="2">The sequence shown here is derived from an EMBL/GenBank/DDBJ whole genome shotgun (WGS) entry which is preliminary data.</text>
</comment>
<keyword evidence="3" id="KW-1185">Reference proteome</keyword>
<dbReference type="EMBL" id="JAQQWN010000009">
    <property type="protein sequence ID" value="KAK8067264.1"/>
    <property type="molecule type" value="Genomic_DNA"/>
</dbReference>
<dbReference type="RefSeq" id="XP_066664017.1">
    <property type="nucleotide sequence ID" value="XM_066818325.1"/>
</dbReference>
<evidence type="ECO:0000313" key="2">
    <source>
        <dbReference type="EMBL" id="KAK8067264.1"/>
    </source>
</evidence>
<protein>
    <submittedName>
        <fullName evidence="2">Uncharacterized protein</fullName>
    </submittedName>
</protein>
<feature type="region of interest" description="Disordered" evidence="1">
    <location>
        <begin position="1"/>
        <end position="27"/>
    </location>
</feature>
<sequence>MSETPPENHTTSMAPQPRTSQNVASNSRSQASKLCGEAIRLFISIVKHISQADGLYKAEMQHSSLQRSLDRFRLWDDAYGVSRGDIDYLFKGSRRVCQSISGLLVSISITLVDRLRPLFEEELKVSLTPVILEHLTRDIKGLIDSMRSAGGQADSPGDYVDSTPDSIDEIAEDLKADTEGLLELDPLIRHPVIEIETE</sequence>